<accession>A0ABT5TZV1</accession>
<reference evidence="3" key="1">
    <citation type="submission" date="2023-02" db="EMBL/GenBank/DDBJ databases">
        <title>Georgenia sp.10Sc9-8, isolated from a soil sample collected from the Taklamakan desert.</title>
        <authorList>
            <person name="Liu S."/>
        </authorList>
    </citation>
    <scope>NUCLEOTIDE SEQUENCE</scope>
    <source>
        <strain evidence="3">10Sc9-8</strain>
    </source>
</reference>
<keyword evidence="4" id="KW-1185">Reference proteome</keyword>
<dbReference type="GO" id="GO:0016740">
    <property type="term" value="F:transferase activity"/>
    <property type="evidence" value="ECO:0007669"/>
    <property type="project" value="UniProtKB-KW"/>
</dbReference>
<feature type="region of interest" description="Disordered" evidence="1">
    <location>
        <begin position="295"/>
        <end position="325"/>
    </location>
</feature>
<evidence type="ECO:0000256" key="1">
    <source>
        <dbReference type="SAM" id="MobiDB-lite"/>
    </source>
</evidence>
<gene>
    <name evidence="3" type="ORF">PU560_13785</name>
</gene>
<dbReference type="InterPro" id="IPR007345">
    <property type="entry name" value="Polysacch_pyruvyl_Trfase"/>
</dbReference>
<organism evidence="3 4">
    <name type="scientific">Georgenia halotolerans</name>
    <dbReference type="NCBI Taxonomy" id="3028317"/>
    <lineage>
        <taxon>Bacteria</taxon>
        <taxon>Bacillati</taxon>
        <taxon>Actinomycetota</taxon>
        <taxon>Actinomycetes</taxon>
        <taxon>Micrococcales</taxon>
        <taxon>Bogoriellaceae</taxon>
        <taxon>Georgenia</taxon>
    </lineage>
</organism>
<dbReference type="Proteomes" id="UP001165561">
    <property type="component" value="Unassembled WGS sequence"/>
</dbReference>
<dbReference type="EMBL" id="JARACI010001118">
    <property type="protein sequence ID" value="MDD9207524.1"/>
    <property type="molecule type" value="Genomic_DNA"/>
</dbReference>
<keyword evidence="3" id="KW-0808">Transferase</keyword>
<evidence type="ECO:0000313" key="3">
    <source>
        <dbReference type="EMBL" id="MDD9207524.1"/>
    </source>
</evidence>
<dbReference type="Pfam" id="PF04230">
    <property type="entry name" value="PS_pyruv_trans"/>
    <property type="match status" value="1"/>
</dbReference>
<name>A0ABT5TZV1_9MICO</name>
<sequence>MARVLLCGWFSFVHGEATAGDVLSLDAVRHRVQEAGIPHDVAWSPVMRPPGGVLLEEVDPADYSEVVFVCGPAHGDPVRWLHDRFPRSRRLAVNVTVIDPEDPAVAGFDAVLARDAPGLPPRTDLAVVPKPPEVPVVGVVLAEGQGEYGDRRRHRTVSAALTSWLGERDLSRVPLETRLDPRDWRLADNPAQSEALVRRLDAVVTTRLHGLVLALKHGVPALAVDPVAGGGKVSAQAAAWGWPAVVAADAAEPELLDTTLGWCLSEDGTRAAQRCAADAAERAPALLDRLLEMLTTPPDRAPSGRDVRTAEGAPANLDRDAQLEL</sequence>
<evidence type="ECO:0000313" key="4">
    <source>
        <dbReference type="Proteomes" id="UP001165561"/>
    </source>
</evidence>
<evidence type="ECO:0000259" key="2">
    <source>
        <dbReference type="Pfam" id="PF04230"/>
    </source>
</evidence>
<feature type="domain" description="Polysaccharide pyruvyl transferase" evidence="2">
    <location>
        <begin position="187"/>
        <end position="225"/>
    </location>
</feature>
<proteinExistence type="predicted"/>
<comment type="caution">
    <text evidence="3">The sequence shown here is derived from an EMBL/GenBank/DDBJ whole genome shotgun (WGS) entry which is preliminary data.</text>
</comment>
<protein>
    <submittedName>
        <fullName evidence="3">Polysaccharide pyruvyl transferase family protein</fullName>
    </submittedName>
</protein>